<comment type="caution">
    <text evidence="1">The sequence shown here is derived from an EMBL/GenBank/DDBJ whole genome shotgun (WGS) entry which is preliminary data.</text>
</comment>
<evidence type="ECO:0000313" key="2">
    <source>
        <dbReference type="Proteomes" id="UP001630127"/>
    </source>
</evidence>
<proteinExistence type="predicted"/>
<accession>A0ABD2ZWZ6</accession>
<name>A0ABD2ZWZ6_9GENT</name>
<dbReference type="Proteomes" id="UP001630127">
    <property type="component" value="Unassembled WGS sequence"/>
</dbReference>
<dbReference type="Pfam" id="PF13975">
    <property type="entry name" value="gag-asp_proteas"/>
    <property type="match status" value="1"/>
</dbReference>
<sequence length="258" mass="28664">MAHDLPTGSGNTLPKRMTRLEQAFSQFLDRLGDLPVDYIPMNELREIKAISAVLRKHMRTVDATLDSLRQDLVAKVNTKDVLGMVDTGATHSFVTGREVRRLKLELKEHGYCIKVVNSKAQPVLGIALVKLTLGQWCEKFNLMAVPLDDFDLILGKEFMATNKIFLIPHLDGVMIADERCPSFIPSVFVKTDVSVGPSSSRDRGKRGSQISAIQLENGLMGIKADVFQEWPDCCVAVLDEFADIMPAGCLRCYPLTWG</sequence>
<dbReference type="AlphaFoldDB" id="A0ABD2ZWZ6"/>
<gene>
    <name evidence="1" type="ORF">ACH5RR_015846</name>
</gene>
<keyword evidence="2" id="KW-1185">Reference proteome</keyword>
<protein>
    <recommendedName>
        <fullName evidence="3">Aspartic peptidase DDI1-type domain-containing protein</fullName>
    </recommendedName>
</protein>
<dbReference type="EMBL" id="JBJUIK010000007">
    <property type="protein sequence ID" value="KAL3523012.1"/>
    <property type="molecule type" value="Genomic_DNA"/>
</dbReference>
<reference evidence="1 2" key="1">
    <citation type="submission" date="2024-11" db="EMBL/GenBank/DDBJ databases">
        <title>A near-complete genome assembly of Cinchona calisaya.</title>
        <authorList>
            <person name="Lian D.C."/>
            <person name="Zhao X.W."/>
            <person name="Wei L."/>
        </authorList>
    </citation>
    <scope>NUCLEOTIDE SEQUENCE [LARGE SCALE GENOMIC DNA]</scope>
    <source>
        <tissue evidence="1">Nenye</tissue>
    </source>
</reference>
<dbReference type="Gene3D" id="2.40.70.10">
    <property type="entry name" value="Acid Proteases"/>
    <property type="match status" value="1"/>
</dbReference>
<dbReference type="CDD" id="cd00303">
    <property type="entry name" value="retropepsin_like"/>
    <property type="match status" value="1"/>
</dbReference>
<dbReference type="SUPFAM" id="SSF50630">
    <property type="entry name" value="Acid proteases"/>
    <property type="match status" value="1"/>
</dbReference>
<organism evidence="1 2">
    <name type="scientific">Cinchona calisaya</name>
    <dbReference type="NCBI Taxonomy" id="153742"/>
    <lineage>
        <taxon>Eukaryota</taxon>
        <taxon>Viridiplantae</taxon>
        <taxon>Streptophyta</taxon>
        <taxon>Embryophyta</taxon>
        <taxon>Tracheophyta</taxon>
        <taxon>Spermatophyta</taxon>
        <taxon>Magnoliopsida</taxon>
        <taxon>eudicotyledons</taxon>
        <taxon>Gunneridae</taxon>
        <taxon>Pentapetalae</taxon>
        <taxon>asterids</taxon>
        <taxon>lamiids</taxon>
        <taxon>Gentianales</taxon>
        <taxon>Rubiaceae</taxon>
        <taxon>Cinchonoideae</taxon>
        <taxon>Cinchoneae</taxon>
        <taxon>Cinchona</taxon>
    </lineage>
</organism>
<evidence type="ECO:0008006" key="3">
    <source>
        <dbReference type="Google" id="ProtNLM"/>
    </source>
</evidence>
<dbReference type="InterPro" id="IPR021109">
    <property type="entry name" value="Peptidase_aspartic_dom_sf"/>
</dbReference>
<evidence type="ECO:0000313" key="1">
    <source>
        <dbReference type="EMBL" id="KAL3523012.1"/>
    </source>
</evidence>